<evidence type="ECO:0000313" key="3">
    <source>
        <dbReference type="Proteomes" id="UP001620645"/>
    </source>
</evidence>
<organism evidence="2 3">
    <name type="scientific">Heterodera schachtii</name>
    <name type="common">Sugarbeet cyst nematode worm</name>
    <name type="synonym">Tylenchus schachtii</name>
    <dbReference type="NCBI Taxonomy" id="97005"/>
    <lineage>
        <taxon>Eukaryota</taxon>
        <taxon>Metazoa</taxon>
        <taxon>Ecdysozoa</taxon>
        <taxon>Nematoda</taxon>
        <taxon>Chromadorea</taxon>
        <taxon>Rhabditida</taxon>
        <taxon>Tylenchina</taxon>
        <taxon>Tylenchomorpha</taxon>
        <taxon>Tylenchoidea</taxon>
        <taxon>Heteroderidae</taxon>
        <taxon>Heteroderinae</taxon>
        <taxon>Heterodera</taxon>
    </lineage>
</organism>
<accession>A0ABD2K6Q9</accession>
<dbReference type="EMBL" id="JBICCN010000045">
    <property type="protein sequence ID" value="KAL3098570.1"/>
    <property type="molecule type" value="Genomic_DNA"/>
</dbReference>
<evidence type="ECO:0000313" key="2">
    <source>
        <dbReference type="EMBL" id="KAL3098570.1"/>
    </source>
</evidence>
<gene>
    <name evidence="2" type="ORF">niasHS_000107</name>
</gene>
<feature type="chain" id="PRO_5044882598" evidence="1">
    <location>
        <begin position="23"/>
        <end position="190"/>
    </location>
</feature>
<feature type="signal peptide" evidence="1">
    <location>
        <begin position="1"/>
        <end position="22"/>
    </location>
</feature>
<dbReference type="AlphaFoldDB" id="A0ABD2K6Q9"/>
<proteinExistence type="predicted"/>
<evidence type="ECO:0000256" key="1">
    <source>
        <dbReference type="SAM" id="SignalP"/>
    </source>
</evidence>
<sequence length="190" mass="21540">MKLTSALLITFHLLCPIPPVVFNYVCDNAFHANCFDDPSVFKCRINHGFVGRADDKIDKCESCVCPNDPYCVTVLCDTKMAEKDSQVFYAFFCFNETDRSGPDYCTERMMEAYPKIVKKNFNCFCHLGPKGESMYNRNLIPKEKAPDDLQHLFSSPTKANSSSTKTGPLINLLLISNSKIWDQLTFDLFG</sequence>
<keyword evidence="1" id="KW-0732">Signal</keyword>
<dbReference type="Proteomes" id="UP001620645">
    <property type="component" value="Unassembled WGS sequence"/>
</dbReference>
<name>A0ABD2K6Q9_HETSC</name>
<reference evidence="2 3" key="1">
    <citation type="submission" date="2024-10" db="EMBL/GenBank/DDBJ databases">
        <authorList>
            <person name="Kim D."/>
        </authorList>
    </citation>
    <scope>NUCLEOTIDE SEQUENCE [LARGE SCALE GENOMIC DNA]</scope>
    <source>
        <strain evidence="2">Taebaek</strain>
    </source>
</reference>
<comment type="caution">
    <text evidence="2">The sequence shown here is derived from an EMBL/GenBank/DDBJ whole genome shotgun (WGS) entry which is preliminary data.</text>
</comment>
<keyword evidence="3" id="KW-1185">Reference proteome</keyword>
<protein>
    <submittedName>
        <fullName evidence="2">Uncharacterized protein</fullName>
    </submittedName>
</protein>